<keyword evidence="3" id="KW-0378">Hydrolase</keyword>
<dbReference type="InterPro" id="IPR050972">
    <property type="entry name" value="SDr-like"/>
</dbReference>
<dbReference type="OrthoDB" id="413122at2759"/>
<feature type="region of interest" description="Disordered" evidence="4">
    <location>
        <begin position="835"/>
        <end position="869"/>
    </location>
</feature>
<feature type="region of interest" description="Disordered" evidence="4">
    <location>
        <begin position="191"/>
        <end position="211"/>
    </location>
</feature>
<feature type="compositionally biased region" description="Polar residues" evidence="4">
    <location>
        <begin position="191"/>
        <end position="204"/>
    </location>
</feature>
<feature type="region of interest" description="Disordered" evidence="4">
    <location>
        <begin position="1"/>
        <end position="178"/>
    </location>
</feature>
<dbReference type="Proteomes" id="UP000515150">
    <property type="component" value="Chromosome 15"/>
</dbReference>
<evidence type="ECO:0000313" key="7">
    <source>
        <dbReference type="RefSeq" id="XP_055358350.1"/>
    </source>
</evidence>
<keyword evidence="6" id="KW-1185">Reference proteome</keyword>
<dbReference type="InterPro" id="IPR038765">
    <property type="entry name" value="Papain-like_cys_pep_sf"/>
</dbReference>
<dbReference type="PANTHER" id="PTHR34403:SF8">
    <property type="entry name" value="TOL-PAL SYSTEM PROTEIN TOLA"/>
    <property type="match status" value="1"/>
</dbReference>
<dbReference type="SUPFAM" id="SSF54001">
    <property type="entry name" value="Cysteine proteinases"/>
    <property type="match status" value="1"/>
</dbReference>
<evidence type="ECO:0000259" key="5">
    <source>
        <dbReference type="PROSITE" id="PS50600"/>
    </source>
</evidence>
<sequence>MHALALQHKIASASRVAEQEAGSTSNVQSDGGSEAEAEADAGSTSNRQSDGGSEAEAEADAGSTSNRQSDGGSEAEAEADAGSTSNRQSDGGSEAEAEADAGSTSNRQSDGGSEAEAEADAGSTSNRQSDGGSEAEAEADAGSTSNRQSDGGSEAEAEADAGSTSNRQSDGGSEAEAEADAGINCSHHNTNIIVGTSTSPSSLNDNEDQDKYFSHPVPKRPCFFFIPEADWNHLRSKQHKCRFKTLDWTNVIAQGIRSVHPFCSFAFKRHTVKAAGSIRTGPLFSCAGYCRFEECPVEVFVEVNNELSLKATVTFKGDKVWHSCNVLKRRPVRANDRPTTADVLTTKLPRSLYLDNLGKLPESVVDSGCRDQVPTPGTLKTLSWDNKRKKRSHTNDLLSLQKMHEEEQGSQDAIIQKIQMHPKGVMLWSKKMLSLFYQRCRDDIVYLDATGSIIQKEKGRSAPFYVYELVVRHPSKGSSPVPVATYVTNDHTTASVSFFLASFVTDLIRQHGQKIKTRPVMFICDGSIVLLQSLSYNFCGVSLQELLNRYYNIVTGQAPEDSIRLPILHRCLSHVMKNAKDLCKKHAPKHYHLAMHTFGAMAQATTIEELEEIIVSAAVVFSSSHSGKKVEKHFKNLQLIMTQGGRTDIEDSSIVEQEFMNDVGITSFQHHFERVIKQEEGDKDGEPNMYLSPTFIPALTKYFLPQAALWTGLLLGDLGRHGTGPVYERFTQRFNRAAQKTTQNYSQDNHTQGIMEKSQWDLKRIRFQRRRLTRLDDFVVTYKMTLNGLLREFRDSLKGKQRRYHVDEEKWKQRRQRKRGVYVSPLVKPFVMQKMKTSEKKIQTQTPTKETGEEAHQDDSNGQQHAETSLATTLQDAASQLSTLWQKEDTEVVVSVVPSQIRGQSFVIHHSELRSLRPHQWLTGEIIECYLHHTAARLNLGSTMYILNHYTASVILFEGREAVRRHSLSRIDFGKYRAIVSFVNIQNVHWKFLYVDSDRSKVYLVDPAKSAKELVESEQAAKRLRDYFNMRRACHSKTDWVDKKWKGAIMHHPVQKDSSSCGVIVIMMARLVMEAFPNMPRMDFKTTRKQMAQERTNIACEILHASVFNTDSNCAMCSTTKPPGSGPAFTDWTRRVAMKRGSRDERVLCSAVKRVIRAQDVSEARLAERRMNERRLT</sequence>
<dbReference type="Gene3D" id="3.40.395.10">
    <property type="entry name" value="Adenoviral Proteinase, Chain A"/>
    <property type="match status" value="1"/>
</dbReference>
<protein>
    <submittedName>
        <fullName evidence="7">Uncharacterized protein LOC114846544 isoform X1</fullName>
    </submittedName>
</protein>
<evidence type="ECO:0000256" key="3">
    <source>
        <dbReference type="ARBA" id="ARBA00022801"/>
    </source>
</evidence>
<feature type="compositionally biased region" description="Basic and acidic residues" evidence="4">
    <location>
        <begin position="850"/>
        <end position="859"/>
    </location>
</feature>
<feature type="compositionally biased region" description="Polar residues" evidence="4">
    <location>
        <begin position="860"/>
        <end position="869"/>
    </location>
</feature>
<evidence type="ECO:0000256" key="4">
    <source>
        <dbReference type="SAM" id="MobiDB-lite"/>
    </source>
</evidence>
<dbReference type="RefSeq" id="XP_055358350.1">
    <property type="nucleotide sequence ID" value="XM_055502375.1"/>
</dbReference>
<evidence type="ECO:0000313" key="6">
    <source>
        <dbReference type="Proteomes" id="UP000515150"/>
    </source>
</evidence>
<dbReference type="PROSITE" id="PS50600">
    <property type="entry name" value="ULP_PROTEASE"/>
    <property type="match status" value="1"/>
</dbReference>
<evidence type="ECO:0000256" key="1">
    <source>
        <dbReference type="ARBA" id="ARBA00005234"/>
    </source>
</evidence>
<dbReference type="Pfam" id="PF02902">
    <property type="entry name" value="Peptidase_C48"/>
    <property type="match status" value="1"/>
</dbReference>
<name>A0A9W2X9N6_BETSP</name>
<proteinExistence type="inferred from homology"/>
<dbReference type="GO" id="GO:0006508">
    <property type="term" value="P:proteolysis"/>
    <property type="evidence" value="ECO:0007669"/>
    <property type="project" value="UniProtKB-KW"/>
</dbReference>
<feature type="domain" description="Ubiquitin-like protease family profile" evidence="5">
    <location>
        <begin position="906"/>
        <end position="1072"/>
    </location>
</feature>
<keyword evidence="2" id="KW-0645">Protease</keyword>
<reference evidence="7" key="1">
    <citation type="submission" date="2025-08" db="UniProtKB">
        <authorList>
            <consortium name="RefSeq"/>
        </authorList>
    </citation>
    <scope>IDENTIFICATION</scope>
</reference>
<accession>A0A9W2X9N6</accession>
<evidence type="ECO:0000256" key="2">
    <source>
        <dbReference type="ARBA" id="ARBA00022670"/>
    </source>
</evidence>
<comment type="similarity">
    <text evidence="1">Belongs to the peptidase C48 family.</text>
</comment>
<dbReference type="InterPro" id="IPR003653">
    <property type="entry name" value="Peptidase_C48_C"/>
</dbReference>
<dbReference type="AlphaFoldDB" id="A0A9W2X9N6"/>
<gene>
    <name evidence="7" type="primary">LOC114846544</name>
</gene>
<dbReference type="PANTHER" id="PTHR34403">
    <property type="entry name" value="TOL-PAL SYSTEM PROTEIN TOLA"/>
    <property type="match status" value="1"/>
</dbReference>
<organism evidence="6 7">
    <name type="scientific">Betta splendens</name>
    <name type="common">Siamese fighting fish</name>
    <dbReference type="NCBI Taxonomy" id="158456"/>
    <lineage>
        <taxon>Eukaryota</taxon>
        <taxon>Metazoa</taxon>
        <taxon>Chordata</taxon>
        <taxon>Craniata</taxon>
        <taxon>Vertebrata</taxon>
        <taxon>Euteleostomi</taxon>
        <taxon>Actinopterygii</taxon>
        <taxon>Neopterygii</taxon>
        <taxon>Teleostei</taxon>
        <taxon>Neoteleostei</taxon>
        <taxon>Acanthomorphata</taxon>
        <taxon>Anabantaria</taxon>
        <taxon>Anabantiformes</taxon>
        <taxon>Anabantoidei</taxon>
        <taxon>Osphronemidae</taxon>
        <taxon>Betta</taxon>
    </lineage>
</organism>
<dbReference type="GO" id="GO:0008234">
    <property type="term" value="F:cysteine-type peptidase activity"/>
    <property type="evidence" value="ECO:0007669"/>
    <property type="project" value="InterPro"/>
</dbReference>
<dbReference type="GeneID" id="114846544"/>